<evidence type="ECO:0000313" key="1">
    <source>
        <dbReference type="EMBL" id="KAF0766801.1"/>
    </source>
</evidence>
<dbReference type="Proteomes" id="UP000478052">
    <property type="component" value="Unassembled WGS sequence"/>
</dbReference>
<organism evidence="1 2">
    <name type="scientific">Aphis craccivora</name>
    <name type="common">Cowpea aphid</name>
    <dbReference type="NCBI Taxonomy" id="307492"/>
    <lineage>
        <taxon>Eukaryota</taxon>
        <taxon>Metazoa</taxon>
        <taxon>Ecdysozoa</taxon>
        <taxon>Arthropoda</taxon>
        <taxon>Hexapoda</taxon>
        <taxon>Insecta</taxon>
        <taxon>Pterygota</taxon>
        <taxon>Neoptera</taxon>
        <taxon>Paraneoptera</taxon>
        <taxon>Hemiptera</taxon>
        <taxon>Sternorrhyncha</taxon>
        <taxon>Aphidomorpha</taxon>
        <taxon>Aphidoidea</taxon>
        <taxon>Aphididae</taxon>
        <taxon>Aphidini</taxon>
        <taxon>Aphis</taxon>
        <taxon>Aphis</taxon>
    </lineage>
</organism>
<dbReference type="EMBL" id="VUJU01001103">
    <property type="protein sequence ID" value="KAF0766801.1"/>
    <property type="molecule type" value="Genomic_DNA"/>
</dbReference>
<gene>
    <name evidence="1" type="ORF">FWK35_00020526</name>
</gene>
<dbReference type="AlphaFoldDB" id="A0A6G0Z854"/>
<sequence>MYLTRRIKNKNTIYLKIDGISFKQVNFFKYLRVSYARGDKTTPKALKSANKAYFAIDALFEPKILSQKTTKKCTQNLKPILQHIGHRKQ</sequence>
<name>A0A6G0Z854_APHCR</name>
<proteinExistence type="predicted"/>
<protein>
    <submittedName>
        <fullName evidence="1">Uncharacterized protein</fullName>
    </submittedName>
</protein>
<evidence type="ECO:0000313" key="2">
    <source>
        <dbReference type="Proteomes" id="UP000478052"/>
    </source>
</evidence>
<reference evidence="1 2" key="1">
    <citation type="submission" date="2019-08" db="EMBL/GenBank/DDBJ databases">
        <title>Whole genome of Aphis craccivora.</title>
        <authorList>
            <person name="Voronova N.V."/>
            <person name="Shulinski R.S."/>
            <person name="Bandarenka Y.V."/>
            <person name="Zhorov D.G."/>
            <person name="Warner D."/>
        </authorList>
    </citation>
    <scope>NUCLEOTIDE SEQUENCE [LARGE SCALE GENOMIC DNA]</scope>
    <source>
        <strain evidence="1">180601</strain>
        <tissue evidence="1">Whole Body</tissue>
    </source>
</reference>
<keyword evidence="2" id="KW-1185">Reference proteome</keyword>
<accession>A0A6G0Z854</accession>
<comment type="caution">
    <text evidence="1">The sequence shown here is derived from an EMBL/GenBank/DDBJ whole genome shotgun (WGS) entry which is preliminary data.</text>
</comment>